<dbReference type="EMBL" id="CM042012">
    <property type="protein sequence ID" value="KAI3753705.1"/>
    <property type="molecule type" value="Genomic_DNA"/>
</dbReference>
<keyword evidence="2" id="KW-1185">Reference proteome</keyword>
<evidence type="ECO:0000313" key="1">
    <source>
        <dbReference type="EMBL" id="KAI3753705.1"/>
    </source>
</evidence>
<protein>
    <submittedName>
        <fullName evidence="1">Uncharacterized protein</fullName>
    </submittedName>
</protein>
<accession>A0ACB9E4E6</accession>
<dbReference type="Proteomes" id="UP001055811">
    <property type="component" value="Linkage Group LG04"/>
</dbReference>
<organism evidence="1 2">
    <name type="scientific">Cichorium intybus</name>
    <name type="common">Chicory</name>
    <dbReference type="NCBI Taxonomy" id="13427"/>
    <lineage>
        <taxon>Eukaryota</taxon>
        <taxon>Viridiplantae</taxon>
        <taxon>Streptophyta</taxon>
        <taxon>Embryophyta</taxon>
        <taxon>Tracheophyta</taxon>
        <taxon>Spermatophyta</taxon>
        <taxon>Magnoliopsida</taxon>
        <taxon>eudicotyledons</taxon>
        <taxon>Gunneridae</taxon>
        <taxon>Pentapetalae</taxon>
        <taxon>asterids</taxon>
        <taxon>campanulids</taxon>
        <taxon>Asterales</taxon>
        <taxon>Asteraceae</taxon>
        <taxon>Cichorioideae</taxon>
        <taxon>Cichorieae</taxon>
        <taxon>Cichoriinae</taxon>
        <taxon>Cichorium</taxon>
    </lineage>
</organism>
<comment type="caution">
    <text evidence="1">The sequence shown here is derived from an EMBL/GenBank/DDBJ whole genome shotgun (WGS) entry which is preliminary data.</text>
</comment>
<name>A0ACB9E4E6_CICIN</name>
<proteinExistence type="predicted"/>
<evidence type="ECO:0000313" key="2">
    <source>
        <dbReference type="Proteomes" id="UP001055811"/>
    </source>
</evidence>
<gene>
    <name evidence="1" type="ORF">L2E82_25766</name>
</gene>
<reference evidence="1 2" key="2">
    <citation type="journal article" date="2022" name="Mol. Ecol. Resour.">
        <title>The genomes of chicory, endive, great burdock and yacon provide insights into Asteraceae paleo-polyploidization history and plant inulin production.</title>
        <authorList>
            <person name="Fan W."/>
            <person name="Wang S."/>
            <person name="Wang H."/>
            <person name="Wang A."/>
            <person name="Jiang F."/>
            <person name="Liu H."/>
            <person name="Zhao H."/>
            <person name="Xu D."/>
            <person name="Zhang Y."/>
        </authorList>
    </citation>
    <scope>NUCLEOTIDE SEQUENCE [LARGE SCALE GENOMIC DNA]</scope>
    <source>
        <strain evidence="2">cv. Punajuju</strain>
        <tissue evidence="1">Leaves</tissue>
    </source>
</reference>
<sequence length="309" mass="34031">MAHEEHTPRCSNSSGGGGRLSKKLKNKKVPQRGMGVAQLEKIILEEQHKNDLAILTPNSTGFRPPPSIPLPPPLPPNHRPLIPTTAAMNPNFLSKPMHTISNGRNQNQNQYGGLDHCPYAAGMQYESNLSVWRPLPTTIAQRSQLFQQPCSSSLGNVSLGTTSTSSSSSVMNIQMEPPSNQSYCSNNYPPLWPHEEKMVGMKRPYPFPTENMPIPSFKIKLHFSPITRSNESTSCSNGGTNPVSRLITKDFLSLAPTRALPSEDKFGPFSLGEPTLPPHQPMYSFFPATKTHGNNNGEEDEHVDLNLKL</sequence>
<reference evidence="2" key="1">
    <citation type="journal article" date="2022" name="Mol. Ecol. Resour.">
        <title>The genomes of chicory, endive, great burdock and yacon provide insights into Asteraceae palaeo-polyploidization history and plant inulin production.</title>
        <authorList>
            <person name="Fan W."/>
            <person name="Wang S."/>
            <person name="Wang H."/>
            <person name="Wang A."/>
            <person name="Jiang F."/>
            <person name="Liu H."/>
            <person name="Zhao H."/>
            <person name="Xu D."/>
            <person name="Zhang Y."/>
        </authorList>
    </citation>
    <scope>NUCLEOTIDE SEQUENCE [LARGE SCALE GENOMIC DNA]</scope>
    <source>
        <strain evidence="2">cv. Punajuju</strain>
    </source>
</reference>